<proteinExistence type="inferred from homology"/>
<name>A0A6J6PXF3_9ZZZZ</name>
<dbReference type="PRINTS" id="PR00359">
    <property type="entry name" value="BP450"/>
</dbReference>
<dbReference type="InterPro" id="IPR001128">
    <property type="entry name" value="Cyt_P450"/>
</dbReference>
<dbReference type="Gene3D" id="1.10.630.10">
    <property type="entry name" value="Cytochrome P450"/>
    <property type="match status" value="1"/>
</dbReference>
<evidence type="ECO:0000256" key="2">
    <source>
        <dbReference type="ARBA" id="ARBA00022617"/>
    </source>
</evidence>
<evidence type="ECO:0000256" key="5">
    <source>
        <dbReference type="ARBA" id="ARBA00023004"/>
    </source>
</evidence>
<dbReference type="GO" id="GO:0036199">
    <property type="term" value="F:cholest-4-en-3-one 26-monooxygenase activity"/>
    <property type="evidence" value="ECO:0007669"/>
    <property type="project" value="TreeGrafter"/>
</dbReference>
<evidence type="ECO:0000313" key="7">
    <source>
        <dbReference type="EMBL" id="CAB4701803.1"/>
    </source>
</evidence>
<dbReference type="InterPro" id="IPR002397">
    <property type="entry name" value="Cyt_P450_B"/>
</dbReference>
<organism evidence="7">
    <name type="scientific">freshwater metagenome</name>
    <dbReference type="NCBI Taxonomy" id="449393"/>
    <lineage>
        <taxon>unclassified sequences</taxon>
        <taxon>metagenomes</taxon>
        <taxon>ecological metagenomes</taxon>
    </lineage>
</organism>
<evidence type="ECO:0000256" key="6">
    <source>
        <dbReference type="ARBA" id="ARBA00023033"/>
    </source>
</evidence>
<dbReference type="EMBL" id="CAEZXY010000016">
    <property type="protein sequence ID" value="CAB4701803.1"/>
    <property type="molecule type" value="Genomic_DNA"/>
</dbReference>
<dbReference type="GO" id="GO:0008395">
    <property type="term" value="F:steroid hydroxylase activity"/>
    <property type="evidence" value="ECO:0007669"/>
    <property type="project" value="TreeGrafter"/>
</dbReference>
<evidence type="ECO:0000256" key="3">
    <source>
        <dbReference type="ARBA" id="ARBA00022723"/>
    </source>
</evidence>
<gene>
    <name evidence="7" type="ORF">UFOPK2624_00591</name>
</gene>
<dbReference type="Pfam" id="PF00067">
    <property type="entry name" value="p450"/>
    <property type="match status" value="1"/>
</dbReference>
<dbReference type="PANTHER" id="PTHR46696">
    <property type="entry name" value="P450, PUTATIVE (EUROFUNG)-RELATED"/>
    <property type="match status" value="1"/>
</dbReference>
<keyword evidence="4" id="KW-0560">Oxidoreductase</keyword>
<keyword evidence="3" id="KW-0479">Metal-binding</keyword>
<dbReference type="PANTHER" id="PTHR46696:SF4">
    <property type="entry name" value="BIOTIN BIOSYNTHESIS CYTOCHROME P450"/>
    <property type="match status" value="1"/>
</dbReference>
<dbReference type="InterPro" id="IPR017972">
    <property type="entry name" value="Cyt_P450_CS"/>
</dbReference>
<dbReference type="FunFam" id="1.10.630.10:FF:000018">
    <property type="entry name" value="Cytochrome P450 monooxygenase"/>
    <property type="match status" value="1"/>
</dbReference>
<keyword evidence="5" id="KW-0408">Iron</keyword>
<dbReference type="GO" id="GO:0006707">
    <property type="term" value="P:cholesterol catabolic process"/>
    <property type="evidence" value="ECO:0007669"/>
    <property type="project" value="TreeGrafter"/>
</dbReference>
<accession>A0A6J6PXF3</accession>
<keyword evidence="2" id="KW-0349">Heme</keyword>
<dbReference type="PROSITE" id="PS00086">
    <property type="entry name" value="CYTOCHROME_P450"/>
    <property type="match status" value="1"/>
</dbReference>
<dbReference type="CDD" id="cd11033">
    <property type="entry name" value="CYP142-like"/>
    <property type="match status" value="1"/>
</dbReference>
<dbReference type="GO" id="GO:0020037">
    <property type="term" value="F:heme binding"/>
    <property type="evidence" value="ECO:0007669"/>
    <property type="project" value="InterPro"/>
</dbReference>
<protein>
    <submittedName>
        <fullName evidence="7">Unannotated protein</fullName>
    </submittedName>
</protein>
<evidence type="ECO:0000256" key="4">
    <source>
        <dbReference type="ARBA" id="ARBA00023002"/>
    </source>
</evidence>
<dbReference type="AlphaFoldDB" id="A0A6J6PXF3"/>
<dbReference type="SUPFAM" id="SSF48264">
    <property type="entry name" value="Cytochrome P450"/>
    <property type="match status" value="1"/>
</dbReference>
<sequence>MTGSVNEFDRNIANHHDIAAAVSHQIGRSEVRDFAHVFGFFGLHMNRNRHDVEQFMHTFDGIPHHFPANMIGVIVGCQHTCKSHVISGEHIDNALYVVGRIDGNRFTGLAIANQVNKVHHLAGQRIVRSDVTASEQLAKIETISCGGISHVDILAEGRRNGHTPSITFEGVAMTDTDNGKVHEPLTDLFMGFTLDTDDPFPIYAQLREQNPVAWNATQGFWVASRHADCMAVSTSPDTFCSAKGILTFEIGADYATPPTMMHTDPPDHTRYRNLVQPAFGRKVVRTLEDSVHAAAKALVDALPLNEQIEIVAPLAVPLPVQVIAQLLGLPESEWDKVWDWSEASIPGTEIFNNEELKNRLSGEMMAELMRLVSTSRTEPREDVISMLSSVEIDGDRLTDDEIAMFLNQILVAGNETTRNTISGGLVALAENPDQWARLVADRSLVASAVEEILRWTTAVIYFMRTAAVDTVLGGQPISAGDPVVMVYASANRDEAEFGPTADQFDVGRSPNHQIAFGFGAHFCLGAALARLEVAAVLEHLLDRGVTRLELLSPAGMSASNVIAGVNRAEVILHTN</sequence>
<dbReference type="PRINTS" id="PR00385">
    <property type="entry name" value="P450"/>
</dbReference>
<reference evidence="7" key="1">
    <citation type="submission" date="2020-05" db="EMBL/GenBank/DDBJ databases">
        <authorList>
            <person name="Chiriac C."/>
            <person name="Salcher M."/>
            <person name="Ghai R."/>
            <person name="Kavagutti S V."/>
        </authorList>
    </citation>
    <scope>NUCLEOTIDE SEQUENCE</scope>
</reference>
<dbReference type="InterPro" id="IPR036396">
    <property type="entry name" value="Cyt_P450_sf"/>
</dbReference>
<comment type="similarity">
    <text evidence="1">Belongs to the cytochrome P450 family.</text>
</comment>
<dbReference type="GO" id="GO:0005506">
    <property type="term" value="F:iron ion binding"/>
    <property type="evidence" value="ECO:0007669"/>
    <property type="project" value="InterPro"/>
</dbReference>
<evidence type="ECO:0000256" key="1">
    <source>
        <dbReference type="ARBA" id="ARBA00010617"/>
    </source>
</evidence>
<keyword evidence="6" id="KW-0503">Monooxygenase</keyword>